<dbReference type="Gene3D" id="3.40.710.10">
    <property type="entry name" value="DD-peptidase/beta-lactamase superfamily"/>
    <property type="match status" value="1"/>
</dbReference>
<dbReference type="Pfam" id="PF00144">
    <property type="entry name" value="Beta-lactamase"/>
    <property type="match status" value="1"/>
</dbReference>
<dbReference type="PANTHER" id="PTHR46825:SF9">
    <property type="entry name" value="BETA-LACTAMASE-RELATED DOMAIN-CONTAINING PROTEIN"/>
    <property type="match status" value="1"/>
</dbReference>
<dbReference type="Proteomes" id="UP000831785">
    <property type="component" value="Chromosome"/>
</dbReference>
<organism evidence="3 4">
    <name type="scientific">Hymenobacter cellulosivorans</name>
    <dbReference type="NCBI Taxonomy" id="2932249"/>
    <lineage>
        <taxon>Bacteria</taxon>
        <taxon>Pseudomonadati</taxon>
        <taxon>Bacteroidota</taxon>
        <taxon>Cytophagia</taxon>
        <taxon>Cytophagales</taxon>
        <taxon>Hymenobacteraceae</taxon>
        <taxon>Hymenobacter</taxon>
    </lineage>
</organism>
<proteinExistence type="predicted"/>
<sequence length="453" mass="50717">MTQTSTPKCLLVFFLFLLLSSFSAKAQISHPKIDSLINAYVSINKFNGSALVVKDGKKIYEKSFGYRNAATKSLNSANSIFPIGSLSKSFTALVVLKLVEEKKLAIDDPISNYIPAYPRGSEILIRHLLSNSSGIYEIFRDPEYVKQLNTNNTFSREELMAFFKNKPLDFEPGSQFSYSNSGFDLLGIIIEKVTGSSYSDAVSKYIFKPLRMNNSGFDFKSLKNANKVVQYSFISKTRQAETKPWNPSLNFSSGGLYSTTDDLLKFYQGLSSFKIVSRETFSQATTPFRGHYGYGWFIDDIHGNRVINHGGNVEGATSYFLLMPEHKIGIILLNNITSTSLEKIGNSMYAALQNMPYSLPKPKKGIELTETTLLRYTGTFEVSESYKVKIYEDAHRLFLQVNDASGVPLSAEKEGIFFVNDDDIVLEFISKDDKVIQLKIKQGLSTKVADKIG</sequence>
<dbReference type="InterPro" id="IPR050491">
    <property type="entry name" value="AmpC-like"/>
</dbReference>
<dbReference type="InterPro" id="IPR001466">
    <property type="entry name" value="Beta-lactam-related"/>
</dbReference>
<evidence type="ECO:0000259" key="2">
    <source>
        <dbReference type="Pfam" id="PF00144"/>
    </source>
</evidence>
<dbReference type="PANTHER" id="PTHR46825">
    <property type="entry name" value="D-ALANYL-D-ALANINE-CARBOXYPEPTIDASE/ENDOPEPTIDASE AMPH"/>
    <property type="match status" value="1"/>
</dbReference>
<dbReference type="SUPFAM" id="SSF56601">
    <property type="entry name" value="beta-lactamase/transpeptidase-like"/>
    <property type="match status" value="1"/>
</dbReference>
<feature type="domain" description="Beta-lactamase-related" evidence="2">
    <location>
        <begin position="49"/>
        <end position="341"/>
    </location>
</feature>
<reference evidence="3 4" key="1">
    <citation type="submission" date="2022-04" db="EMBL/GenBank/DDBJ databases">
        <title>Hymenobacter sp. isolated from the air.</title>
        <authorList>
            <person name="Won M."/>
            <person name="Lee C.-M."/>
            <person name="Woen H.-Y."/>
            <person name="Kwon S.-W."/>
        </authorList>
    </citation>
    <scope>NUCLEOTIDE SEQUENCE [LARGE SCALE GENOMIC DNA]</scope>
    <source>
        <strain evidence="4">5116 S-27</strain>
    </source>
</reference>
<dbReference type="EMBL" id="CP095049">
    <property type="protein sequence ID" value="UOQ54786.1"/>
    <property type="molecule type" value="Genomic_DNA"/>
</dbReference>
<keyword evidence="4" id="KW-1185">Reference proteome</keyword>
<name>A0ABY4FDN6_9BACT</name>
<dbReference type="RefSeq" id="WP_244722278.1">
    <property type="nucleotide sequence ID" value="NZ_CP095049.1"/>
</dbReference>
<evidence type="ECO:0000313" key="4">
    <source>
        <dbReference type="Proteomes" id="UP000831785"/>
    </source>
</evidence>
<gene>
    <name evidence="3" type="ORF">MUN80_08500</name>
</gene>
<keyword evidence="1" id="KW-0732">Signal</keyword>
<dbReference type="InterPro" id="IPR012338">
    <property type="entry name" value="Beta-lactam/transpept-like"/>
</dbReference>
<evidence type="ECO:0000256" key="1">
    <source>
        <dbReference type="SAM" id="SignalP"/>
    </source>
</evidence>
<accession>A0ABY4FDN6</accession>
<protein>
    <submittedName>
        <fullName evidence="3">Beta-lactamase family protein</fullName>
    </submittedName>
</protein>
<feature type="chain" id="PRO_5045464611" evidence="1">
    <location>
        <begin position="27"/>
        <end position="453"/>
    </location>
</feature>
<feature type="signal peptide" evidence="1">
    <location>
        <begin position="1"/>
        <end position="26"/>
    </location>
</feature>
<evidence type="ECO:0000313" key="3">
    <source>
        <dbReference type="EMBL" id="UOQ54786.1"/>
    </source>
</evidence>